<keyword evidence="1" id="KW-0472">Membrane</keyword>
<evidence type="ECO:0000313" key="3">
    <source>
        <dbReference type="Proteomes" id="UP000179221"/>
    </source>
</evidence>
<sequence length="210" mass="23432">MEKRRNTFFLTLILVGTLITAGLVFWSSFRVKTSSTPTESLAANSNTLVVSETETKEEVLAPNGKMTLILRNVKKADGTTAQTFSVISEDEVTPLQIYTLNSGTDNSISIPFNTFSPDNKFIFLKKGQSEKSEYMVLRTDGKNIKGEDKTVEFTSLFYEKYPEFVITDVTGWGGTGLIVVNSNYLDGKMGPSFWFDLSGFSFIRLSTKFN</sequence>
<name>A0A1F7YKA7_9BACT</name>
<comment type="caution">
    <text evidence="2">The sequence shown here is derived from an EMBL/GenBank/DDBJ whole genome shotgun (WGS) entry which is preliminary data.</text>
</comment>
<proteinExistence type="predicted"/>
<evidence type="ECO:0000256" key="1">
    <source>
        <dbReference type="SAM" id="Phobius"/>
    </source>
</evidence>
<dbReference type="EMBL" id="MGGL01000008">
    <property type="protein sequence ID" value="OGM26955.1"/>
    <property type="molecule type" value="Genomic_DNA"/>
</dbReference>
<evidence type="ECO:0008006" key="4">
    <source>
        <dbReference type="Google" id="ProtNLM"/>
    </source>
</evidence>
<feature type="transmembrane region" description="Helical" evidence="1">
    <location>
        <begin position="7"/>
        <end position="29"/>
    </location>
</feature>
<keyword evidence="1" id="KW-1133">Transmembrane helix</keyword>
<organism evidence="2 3">
    <name type="scientific">Candidatus Woesebacteria bacterium RIFCSPHIGHO2_01_FULL_40_22</name>
    <dbReference type="NCBI Taxonomy" id="1802499"/>
    <lineage>
        <taxon>Bacteria</taxon>
        <taxon>Candidatus Woeseibacteriota</taxon>
    </lineage>
</organism>
<evidence type="ECO:0000313" key="2">
    <source>
        <dbReference type="EMBL" id="OGM26955.1"/>
    </source>
</evidence>
<accession>A0A1F7YKA7</accession>
<dbReference type="AlphaFoldDB" id="A0A1F7YKA7"/>
<gene>
    <name evidence="2" type="ORF">A2628_05945</name>
</gene>
<keyword evidence="1" id="KW-0812">Transmembrane</keyword>
<reference evidence="2 3" key="1">
    <citation type="journal article" date="2016" name="Nat. Commun.">
        <title>Thousands of microbial genomes shed light on interconnected biogeochemical processes in an aquifer system.</title>
        <authorList>
            <person name="Anantharaman K."/>
            <person name="Brown C.T."/>
            <person name="Hug L.A."/>
            <person name="Sharon I."/>
            <person name="Castelle C.J."/>
            <person name="Probst A.J."/>
            <person name="Thomas B.C."/>
            <person name="Singh A."/>
            <person name="Wilkins M.J."/>
            <person name="Karaoz U."/>
            <person name="Brodie E.L."/>
            <person name="Williams K.H."/>
            <person name="Hubbard S.S."/>
            <person name="Banfield J.F."/>
        </authorList>
    </citation>
    <scope>NUCLEOTIDE SEQUENCE [LARGE SCALE GENOMIC DNA]</scope>
</reference>
<dbReference type="Proteomes" id="UP000179221">
    <property type="component" value="Unassembled WGS sequence"/>
</dbReference>
<protein>
    <recommendedName>
        <fullName evidence="4">Dipeptidylpeptidase IV N-terminal domain-containing protein</fullName>
    </recommendedName>
</protein>